<dbReference type="KEGG" id="tet:TTHERM_00340230"/>
<feature type="transmembrane region" description="Helical" evidence="1">
    <location>
        <begin position="20"/>
        <end position="36"/>
    </location>
</feature>
<sequence>MQITLFYLTGDILRCRTLKQITSLIFLLLLICMIKNSHQMSITSKEGFPIYFRQSEYMIQIIFYSQISLNMTISLYHSYLVMSPYQVQQLQQSQVFLNQIAYQSSNSNCNLMIKSTDTQQQNLSQISSNNTDNSQFCYVQLPNLVIDNSNSTQYIQIEWTQQNILGVLGKTQFYIDSQQITIQNSILSTNYNNSNNGIFGLANPDRDSSYGHNLLYQLFTNGVITTVSFGICVSSGKGVFQIGDLDISSSWQYQKVYLQNIYDYMTPLIAVQVQQKQIDFSFNARISYQQPYLLIKQALKISQQYIEIQPNLPQILKELLLFNIDKIKLNYDDILFWIKSLPQLQVISQDSKGKPLIFSSSPIFICADAQSLSLLQIQQGIQSNQQFDVCTTYKEIKDSESSVDAEIGNQFLQNIFIIFNISKSYIQFFVDNQCVNSQSVQELNSSPLYYLLNIFQSVVSFLITIIVLFLLLKKLKGKNDQNQFAFNQEEEIRINNISQNNRFNQHLHSD</sequence>
<dbReference type="EMBL" id="GG662666">
    <property type="protein sequence ID" value="EAR97441.2"/>
    <property type="molecule type" value="Genomic_DNA"/>
</dbReference>
<organism evidence="2 3">
    <name type="scientific">Tetrahymena thermophila (strain SB210)</name>
    <dbReference type="NCBI Taxonomy" id="312017"/>
    <lineage>
        <taxon>Eukaryota</taxon>
        <taxon>Sar</taxon>
        <taxon>Alveolata</taxon>
        <taxon>Ciliophora</taxon>
        <taxon>Intramacronucleata</taxon>
        <taxon>Oligohymenophorea</taxon>
        <taxon>Hymenostomatida</taxon>
        <taxon>Tetrahymenina</taxon>
        <taxon>Tetrahymenidae</taxon>
        <taxon>Tetrahymena</taxon>
    </lineage>
</organism>
<dbReference type="InParanoid" id="I7LV90"/>
<keyword evidence="1 2" id="KW-0812">Transmembrane</keyword>
<keyword evidence="3" id="KW-1185">Reference proteome</keyword>
<dbReference type="GeneID" id="7828089"/>
<dbReference type="AlphaFoldDB" id="I7LV90"/>
<evidence type="ECO:0000313" key="2">
    <source>
        <dbReference type="EMBL" id="EAR97441.2"/>
    </source>
</evidence>
<evidence type="ECO:0000256" key="1">
    <source>
        <dbReference type="SAM" id="Phobius"/>
    </source>
</evidence>
<gene>
    <name evidence="2" type="ORF">TTHERM_00340230</name>
</gene>
<protein>
    <submittedName>
        <fullName evidence="2">Transmembrane protein, putative</fullName>
    </submittedName>
</protein>
<proteinExistence type="predicted"/>
<evidence type="ECO:0000313" key="3">
    <source>
        <dbReference type="Proteomes" id="UP000009168"/>
    </source>
</evidence>
<dbReference type="Proteomes" id="UP000009168">
    <property type="component" value="Unassembled WGS sequence"/>
</dbReference>
<reference evidence="3" key="1">
    <citation type="journal article" date="2006" name="PLoS Biol.">
        <title>Macronuclear genome sequence of the ciliate Tetrahymena thermophila, a model eukaryote.</title>
        <authorList>
            <person name="Eisen J.A."/>
            <person name="Coyne R.S."/>
            <person name="Wu M."/>
            <person name="Wu D."/>
            <person name="Thiagarajan M."/>
            <person name="Wortman J.R."/>
            <person name="Badger J.H."/>
            <person name="Ren Q."/>
            <person name="Amedeo P."/>
            <person name="Jones K.M."/>
            <person name="Tallon L.J."/>
            <person name="Delcher A.L."/>
            <person name="Salzberg S.L."/>
            <person name="Silva J.C."/>
            <person name="Haas B.J."/>
            <person name="Majoros W.H."/>
            <person name="Farzad M."/>
            <person name="Carlton J.M."/>
            <person name="Smith R.K. Jr."/>
            <person name="Garg J."/>
            <person name="Pearlman R.E."/>
            <person name="Karrer K.M."/>
            <person name="Sun L."/>
            <person name="Manning G."/>
            <person name="Elde N.C."/>
            <person name="Turkewitz A.P."/>
            <person name="Asai D.J."/>
            <person name="Wilkes D.E."/>
            <person name="Wang Y."/>
            <person name="Cai H."/>
            <person name="Collins K."/>
            <person name="Stewart B.A."/>
            <person name="Lee S.R."/>
            <person name="Wilamowska K."/>
            <person name="Weinberg Z."/>
            <person name="Ruzzo W.L."/>
            <person name="Wloga D."/>
            <person name="Gaertig J."/>
            <person name="Frankel J."/>
            <person name="Tsao C.-C."/>
            <person name="Gorovsky M.A."/>
            <person name="Keeling P.J."/>
            <person name="Waller R.F."/>
            <person name="Patron N.J."/>
            <person name="Cherry J.M."/>
            <person name="Stover N.A."/>
            <person name="Krieger C.J."/>
            <person name="del Toro C."/>
            <person name="Ryder H.F."/>
            <person name="Williamson S.C."/>
            <person name="Barbeau R.A."/>
            <person name="Hamilton E.P."/>
            <person name="Orias E."/>
        </authorList>
    </citation>
    <scope>NUCLEOTIDE SEQUENCE [LARGE SCALE GENOMIC DNA]</scope>
    <source>
        <strain evidence="3">SB210</strain>
    </source>
</reference>
<dbReference type="InterPro" id="IPR021109">
    <property type="entry name" value="Peptidase_aspartic_dom_sf"/>
</dbReference>
<accession>I7LV90</accession>
<feature type="transmembrane region" description="Helical" evidence="1">
    <location>
        <begin position="448"/>
        <end position="472"/>
    </location>
</feature>
<name>I7LV90_TETTS</name>
<dbReference type="RefSeq" id="XP_001017686.2">
    <property type="nucleotide sequence ID" value="XM_001017686.2"/>
</dbReference>
<keyword evidence="1" id="KW-1133">Transmembrane helix</keyword>
<dbReference type="SUPFAM" id="SSF50630">
    <property type="entry name" value="Acid proteases"/>
    <property type="match status" value="1"/>
</dbReference>
<dbReference type="Gene3D" id="2.40.70.10">
    <property type="entry name" value="Acid Proteases"/>
    <property type="match status" value="1"/>
</dbReference>
<keyword evidence="1" id="KW-0472">Membrane</keyword>